<evidence type="ECO:0000313" key="1">
    <source>
        <dbReference type="EMBL" id="HEM66386.1"/>
    </source>
</evidence>
<organism evidence="1">
    <name type="scientific">Ignisphaera aggregans</name>
    <dbReference type="NCBI Taxonomy" id="334771"/>
    <lineage>
        <taxon>Archaea</taxon>
        <taxon>Thermoproteota</taxon>
        <taxon>Thermoprotei</taxon>
        <taxon>Desulfurococcales</taxon>
        <taxon>Desulfurococcaceae</taxon>
        <taxon>Ignisphaera</taxon>
    </lineage>
</organism>
<accession>A0A7J2U130</accession>
<dbReference type="EMBL" id="DSEU01000011">
    <property type="protein sequence ID" value="HEM66386.1"/>
    <property type="molecule type" value="Genomic_DNA"/>
</dbReference>
<name>A0A7J2U130_9CREN</name>
<sequence length="73" mass="8341">MYQLKKPVNTCPKCGSSLLLAIETNKYKSREVIIAYTYMCPICRYKNVVEQVTVKANGDKIFITKFKSNAEKS</sequence>
<proteinExistence type="predicted"/>
<comment type="caution">
    <text evidence="1">The sequence shown here is derived from an EMBL/GenBank/DDBJ whole genome shotgun (WGS) entry which is preliminary data.</text>
</comment>
<reference evidence="1" key="1">
    <citation type="journal article" date="2020" name="mSystems">
        <title>Genome- and Community-Level Interaction Insights into Carbon Utilization and Element Cycling Functions of Hydrothermarchaeota in Hydrothermal Sediment.</title>
        <authorList>
            <person name="Zhou Z."/>
            <person name="Liu Y."/>
            <person name="Xu W."/>
            <person name="Pan J."/>
            <person name="Luo Z.H."/>
            <person name="Li M."/>
        </authorList>
    </citation>
    <scope>NUCLEOTIDE SEQUENCE [LARGE SCALE GENOMIC DNA]</scope>
    <source>
        <strain evidence="1">SpSt-125</strain>
    </source>
</reference>
<protein>
    <submittedName>
        <fullName evidence="1">Uncharacterized protein</fullName>
    </submittedName>
</protein>
<gene>
    <name evidence="1" type="ORF">ENO26_02265</name>
</gene>
<dbReference type="AlphaFoldDB" id="A0A7J2U130"/>